<accession>A0A0E3UMD5</accession>
<feature type="transmembrane region" description="Helical" evidence="1">
    <location>
        <begin position="12"/>
        <end position="32"/>
    </location>
</feature>
<evidence type="ECO:0000313" key="2">
    <source>
        <dbReference type="EMBL" id="AKC85945.1"/>
    </source>
</evidence>
<dbReference type="RefSeq" id="WP_052630405.1">
    <property type="nucleotide sequence ID" value="NZ_CP011144.1"/>
</dbReference>
<keyword evidence="1" id="KW-0812">Transmembrane</keyword>
<gene>
    <name evidence="2" type="ORF">WQ53_03370</name>
</gene>
<evidence type="ECO:0000256" key="1">
    <source>
        <dbReference type="SAM" id="Phobius"/>
    </source>
</evidence>
<feature type="transmembrane region" description="Helical" evidence="1">
    <location>
        <begin position="38"/>
        <end position="57"/>
    </location>
</feature>
<keyword evidence="1" id="KW-0472">Membrane</keyword>
<dbReference type="PATRIC" id="fig|314722.6.peg.706"/>
<dbReference type="AlphaFoldDB" id="A0A0E3UMD5"/>
<proteinExistence type="predicted"/>
<dbReference type="EMBL" id="CP011144">
    <property type="protein sequence ID" value="AKC85945.1"/>
    <property type="molecule type" value="Genomic_DNA"/>
</dbReference>
<sequence>MHRLSALYRLPVALRLLAAVAAAATFLLLPALLQAGPWPLALPVAAAGAFAASLAVFGRSPRTGTDA</sequence>
<keyword evidence="1" id="KW-1133">Transmembrane helix</keyword>
<evidence type="ECO:0000313" key="3">
    <source>
        <dbReference type="Proteomes" id="UP000033067"/>
    </source>
</evidence>
<dbReference type="KEGG" id="psuw:WQ53_03370"/>
<protein>
    <submittedName>
        <fullName evidence="2">Uncharacterized protein</fullName>
    </submittedName>
</protein>
<keyword evidence="3" id="KW-1185">Reference proteome</keyword>
<dbReference type="Proteomes" id="UP000033067">
    <property type="component" value="Chromosome"/>
</dbReference>
<reference evidence="2 3" key="1">
    <citation type="journal article" date="2015" name="Genome Announc.">
        <title>Complete Genome Sequence of Pseudoxanthomonas suwonensis Strain J1, a Cellulose-Degrading Bacterium Isolated from Leaf- and Wood-Enriched Soil.</title>
        <authorList>
            <person name="Hou L."/>
            <person name="Jiang J."/>
            <person name="Xu Z."/>
            <person name="Zhou Y."/>
            <person name="Leung F.C."/>
        </authorList>
    </citation>
    <scope>NUCLEOTIDE SEQUENCE [LARGE SCALE GENOMIC DNA]</scope>
    <source>
        <strain evidence="2 3">J1</strain>
    </source>
</reference>
<organism evidence="2 3">
    <name type="scientific">Pseudoxanthomonas suwonensis</name>
    <dbReference type="NCBI Taxonomy" id="314722"/>
    <lineage>
        <taxon>Bacteria</taxon>
        <taxon>Pseudomonadati</taxon>
        <taxon>Pseudomonadota</taxon>
        <taxon>Gammaproteobacteria</taxon>
        <taxon>Lysobacterales</taxon>
        <taxon>Lysobacteraceae</taxon>
        <taxon>Pseudoxanthomonas</taxon>
    </lineage>
</organism>
<name>A0A0E3UMD5_9GAMM</name>